<sequence>MSSPTNTHLSPSAASSPPTELRHITSTGALTPQKDIPIREQKLSGRSSHNPHRLGSRSPNSIPSSPTSVHSSSSAIFERDIEPIAPSPPQPSHPSHPHRTPRGKATEQLDHAVPSVLDSAAAVLASPTDDQTIAVVAPATEHNSRSGFASPISRMSSRSPSPVAGRTGVTLMNLPSPAPTSPTQSTQRPTLHTFPTTSSGPQVPGAYSFTSTSPTPTTATVEQLPDVLTTSLTEGSLQSSSSANQLSPSTLSHPPSPRVATKRLSFMSYTDLLSSTPSSTLPLSSLTTSATAADPPPHIPSVLGVPQHSGGGSTGASPRSSFYGDRDVREGREGMLLDDVGGEWEREGLGQGLEERLETLMGVNNVTQVGVGKA</sequence>
<protein>
    <submittedName>
        <fullName evidence="1">Uncharacterized protein</fullName>
    </submittedName>
</protein>
<evidence type="ECO:0000313" key="2">
    <source>
        <dbReference type="Proteomes" id="UP000814140"/>
    </source>
</evidence>
<name>A0ACB8THF9_9AGAM</name>
<reference evidence="1" key="2">
    <citation type="journal article" date="2022" name="New Phytol.">
        <title>Evolutionary transition to the ectomycorrhizal habit in the genomes of a hyperdiverse lineage of mushroom-forming fungi.</title>
        <authorList>
            <person name="Looney B."/>
            <person name="Miyauchi S."/>
            <person name="Morin E."/>
            <person name="Drula E."/>
            <person name="Courty P.E."/>
            <person name="Kohler A."/>
            <person name="Kuo A."/>
            <person name="LaButti K."/>
            <person name="Pangilinan J."/>
            <person name="Lipzen A."/>
            <person name="Riley R."/>
            <person name="Andreopoulos W."/>
            <person name="He G."/>
            <person name="Johnson J."/>
            <person name="Nolan M."/>
            <person name="Tritt A."/>
            <person name="Barry K.W."/>
            <person name="Grigoriev I.V."/>
            <person name="Nagy L.G."/>
            <person name="Hibbett D."/>
            <person name="Henrissat B."/>
            <person name="Matheny P.B."/>
            <person name="Labbe J."/>
            <person name="Martin F.M."/>
        </authorList>
    </citation>
    <scope>NUCLEOTIDE SEQUENCE</scope>
    <source>
        <strain evidence="1">HHB10654</strain>
    </source>
</reference>
<evidence type="ECO:0000313" key="1">
    <source>
        <dbReference type="EMBL" id="KAI0067891.1"/>
    </source>
</evidence>
<comment type="caution">
    <text evidence="1">The sequence shown here is derived from an EMBL/GenBank/DDBJ whole genome shotgun (WGS) entry which is preliminary data.</text>
</comment>
<accession>A0ACB8THF9</accession>
<gene>
    <name evidence="1" type="ORF">BV25DRAFT_1905038</name>
</gene>
<organism evidence="1 2">
    <name type="scientific">Artomyces pyxidatus</name>
    <dbReference type="NCBI Taxonomy" id="48021"/>
    <lineage>
        <taxon>Eukaryota</taxon>
        <taxon>Fungi</taxon>
        <taxon>Dikarya</taxon>
        <taxon>Basidiomycota</taxon>
        <taxon>Agaricomycotina</taxon>
        <taxon>Agaricomycetes</taxon>
        <taxon>Russulales</taxon>
        <taxon>Auriscalpiaceae</taxon>
        <taxon>Artomyces</taxon>
    </lineage>
</organism>
<dbReference type="Proteomes" id="UP000814140">
    <property type="component" value="Unassembled WGS sequence"/>
</dbReference>
<dbReference type="EMBL" id="MU277189">
    <property type="protein sequence ID" value="KAI0067891.1"/>
    <property type="molecule type" value="Genomic_DNA"/>
</dbReference>
<proteinExistence type="predicted"/>
<keyword evidence="2" id="KW-1185">Reference proteome</keyword>
<reference evidence="1" key="1">
    <citation type="submission" date="2021-03" db="EMBL/GenBank/DDBJ databases">
        <authorList>
            <consortium name="DOE Joint Genome Institute"/>
            <person name="Ahrendt S."/>
            <person name="Looney B.P."/>
            <person name="Miyauchi S."/>
            <person name="Morin E."/>
            <person name="Drula E."/>
            <person name="Courty P.E."/>
            <person name="Chicoki N."/>
            <person name="Fauchery L."/>
            <person name="Kohler A."/>
            <person name="Kuo A."/>
            <person name="Labutti K."/>
            <person name="Pangilinan J."/>
            <person name="Lipzen A."/>
            <person name="Riley R."/>
            <person name="Andreopoulos W."/>
            <person name="He G."/>
            <person name="Johnson J."/>
            <person name="Barry K.W."/>
            <person name="Grigoriev I.V."/>
            <person name="Nagy L."/>
            <person name="Hibbett D."/>
            <person name="Henrissat B."/>
            <person name="Matheny P.B."/>
            <person name="Labbe J."/>
            <person name="Martin F."/>
        </authorList>
    </citation>
    <scope>NUCLEOTIDE SEQUENCE</scope>
    <source>
        <strain evidence="1">HHB10654</strain>
    </source>
</reference>